<accession>A0A154VXR2</accession>
<protein>
    <recommendedName>
        <fullName evidence="4">DUF4136 domain-containing protein</fullName>
    </recommendedName>
</protein>
<sequence>MRITSKAGLALLLAGSTILAGCTGPGATRIMRGGGSYPAEFARDYLQYAGREGPVLLQVQGDAFGKPPAETAPRLAEMTTGAVFGLPIAFTANREAVSEPNWRVIFVFDNAAGASDDALCEGLAPQEMSDQTDNVIAAFCFRDRSYGYVRGYARSFGGLDDPALRDYARQIVREMFPPDREEELRSFDD</sequence>
<dbReference type="OrthoDB" id="7358474at2"/>
<keyword evidence="3" id="KW-1185">Reference proteome</keyword>
<evidence type="ECO:0000256" key="1">
    <source>
        <dbReference type="SAM" id="SignalP"/>
    </source>
</evidence>
<gene>
    <name evidence="2" type="ORF">AUP43_11335</name>
</gene>
<keyword evidence="1" id="KW-0732">Signal</keyword>
<evidence type="ECO:0000313" key="3">
    <source>
        <dbReference type="Proteomes" id="UP000076400"/>
    </source>
</evidence>
<feature type="chain" id="PRO_5007602100" description="DUF4136 domain-containing protein" evidence="1">
    <location>
        <begin position="21"/>
        <end position="189"/>
    </location>
</feature>
<comment type="caution">
    <text evidence="2">The sequence shown here is derived from an EMBL/GenBank/DDBJ whole genome shotgun (WGS) entry which is preliminary data.</text>
</comment>
<dbReference type="EMBL" id="LPXN01000126">
    <property type="protein sequence ID" value="KZD06001.1"/>
    <property type="molecule type" value="Genomic_DNA"/>
</dbReference>
<name>A0A154VXR2_9PROT</name>
<dbReference type="AlphaFoldDB" id="A0A154VXR2"/>
<reference evidence="2 3" key="1">
    <citation type="submission" date="2015-12" db="EMBL/GenBank/DDBJ databases">
        <title>Genome sequence of Oceanibaculum pacificum MCCC 1A02656.</title>
        <authorList>
            <person name="Lu L."/>
            <person name="Lai Q."/>
            <person name="Shao Z."/>
            <person name="Qian P."/>
        </authorList>
    </citation>
    <scope>NUCLEOTIDE SEQUENCE [LARGE SCALE GENOMIC DNA]</scope>
    <source>
        <strain evidence="2 3">MCCC 1A02656</strain>
    </source>
</reference>
<dbReference type="STRING" id="580166.AUP43_11335"/>
<feature type="signal peptide" evidence="1">
    <location>
        <begin position="1"/>
        <end position="20"/>
    </location>
</feature>
<dbReference type="RefSeq" id="WP_067557802.1">
    <property type="nucleotide sequence ID" value="NZ_LPXN01000126.1"/>
</dbReference>
<evidence type="ECO:0008006" key="4">
    <source>
        <dbReference type="Google" id="ProtNLM"/>
    </source>
</evidence>
<proteinExistence type="predicted"/>
<dbReference type="PROSITE" id="PS51257">
    <property type="entry name" value="PROKAR_LIPOPROTEIN"/>
    <property type="match status" value="1"/>
</dbReference>
<dbReference type="Proteomes" id="UP000076400">
    <property type="component" value="Unassembled WGS sequence"/>
</dbReference>
<evidence type="ECO:0000313" key="2">
    <source>
        <dbReference type="EMBL" id="KZD06001.1"/>
    </source>
</evidence>
<organism evidence="2 3">
    <name type="scientific">Oceanibaculum pacificum</name>
    <dbReference type="NCBI Taxonomy" id="580166"/>
    <lineage>
        <taxon>Bacteria</taxon>
        <taxon>Pseudomonadati</taxon>
        <taxon>Pseudomonadota</taxon>
        <taxon>Alphaproteobacteria</taxon>
        <taxon>Rhodospirillales</taxon>
        <taxon>Oceanibaculaceae</taxon>
        <taxon>Oceanibaculum</taxon>
    </lineage>
</organism>